<name>A0ABT3BL61_9RHOB</name>
<feature type="transmembrane region" description="Helical" evidence="9">
    <location>
        <begin position="73"/>
        <end position="95"/>
    </location>
</feature>
<proteinExistence type="inferred from homology"/>
<feature type="transmembrane region" description="Helical" evidence="9">
    <location>
        <begin position="336"/>
        <end position="357"/>
    </location>
</feature>
<keyword evidence="6 9" id="KW-0812">Transmembrane</keyword>
<feature type="transmembrane region" description="Helical" evidence="9">
    <location>
        <begin position="101"/>
        <end position="123"/>
    </location>
</feature>
<protein>
    <submittedName>
        <fullName evidence="11">MFS transporter</fullName>
    </submittedName>
</protein>
<dbReference type="PROSITE" id="PS50850">
    <property type="entry name" value="MFS"/>
    <property type="match status" value="1"/>
</dbReference>
<dbReference type="EMBL" id="JALIEB010000021">
    <property type="protein sequence ID" value="MCV3273854.1"/>
    <property type="molecule type" value="Genomic_DNA"/>
</dbReference>
<keyword evidence="12" id="KW-1185">Reference proteome</keyword>
<evidence type="ECO:0000259" key="10">
    <source>
        <dbReference type="PROSITE" id="PS50850"/>
    </source>
</evidence>
<feature type="transmembrane region" description="Helical" evidence="9">
    <location>
        <begin position="7"/>
        <end position="30"/>
    </location>
</feature>
<comment type="similarity">
    <text evidence="2">Belongs to the major facilitator superfamily. Set transporter family.</text>
</comment>
<organism evidence="11 12">
    <name type="scientific">Roseobacter sinensis</name>
    <dbReference type="NCBI Taxonomy" id="2931391"/>
    <lineage>
        <taxon>Bacteria</taxon>
        <taxon>Pseudomonadati</taxon>
        <taxon>Pseudomonadota</taxon>
        <taxon>Alphaproteobacteria</taxon>
        <taxon>Rhodobacterales</taxon>
        <taxon>Roseobacteraceae</taxon>
        <taxon>Roseobacter</taxon>
    </lineage>
</organism>
<dbReference type="Gene3D" id="1.20.1250.20">
    <property type="entry name" value="MFS general substrate transporter like domains"/>
    <property type="match status" value="2"/>
</dbReference>
<evidence type="ECO:0000256" key="1">
    <source>
        <dbReference type="ARBA" id="ARBA00004651"/>
    </source>
</evidence>
<reference evidence="11 12" key="1">
    <citation type="submission" date="2022-04" db="EMBL/GenBank/DDBJ databases">
        <title>Roseobacter sp. WL0113 is a bacterium isolated from neritic sediment.</title>
        <authorList>
            <person name="Wang L."/>
            <person name="He W."/>
            <person name="Zhang D.-F."/>
        </authorList>
    </citation>
    <scope>NUCLEOTIDE SEQUENCE [LARGE SCALE GENOMIC DNA]</scope>
    <source>
        <strain evidence="11 12">WL0113</strain>
    </source>
</reference>
<evidence type="ECO:0000256" key="3">
    <source>
        <dbReference type="ARBA" id="ARBA00022448"/>
    </source>
</evidence>
<evidence type="ECO:0000256" key="5">
    <source>
        <dbReference type="ARBA" id="ARBA00022597"/>
    </source>
</evidence>
<dbReference type="SUPFAM" id="SSF103473">
    <property type="entry name" value="MFS general substrate transporter"/>
    <property type="match status" value="1"/>
</dbReference>
<keyword evidence="4" id="KW-1003">Cell membrane</keyword>
<dbReference type="PANTHER" id="PTHR23535:SF2">
    <property type="entry name" value="SUGAR EFFLUX TRANSPORTER A-RELATED"/>
    <property type="match status" value="1"/>
</dbReference>
<keyword evidence="7 9" id="KW-1133">Transmembrane helix</keyword>
<feature type="transmembrane region" description="Helical" evidence="9">
    <location>
        <begin position="363"/>
        <end position="381"/>
    </location>
</feature>
<feature type="transmembrane region" description="Helical" evidence="9">
    <location>
        <begin position="274"/>
        <end position="295"/>
    </location>
</feature>
<dbReference type="InterPro" id="IPR011701">
    <property type="entry name" value="MFS"/>
</dbReference>
<evidence type="ECO:0000256" key="9">
    <source>
        <dbReference type="SAM" id="Phobius"/>
    </source>
</evidence>
<evidence type="ECO:0000256" key="2">
    <source>
        <dbReference type="ARBA" id="ARBA00006523"/>
    </source>
</evidence>
<dbReference type="PANTHER" id="PTHR23535">
    <property type="entry name" value="SUGAR EFFLUX TRANSPORTER A-RELATED"/>
    <property type="match status" value="1"/>
</dbReference>
<evidence type="ECO:0000256" key="7">
    <source>
        <dbReference type="ARBA" id="ARBA00022989"/>
    </source>
</evidence>
<evidence type="ECO:0000313" key="11">
    <source>
        <dbReference type="EMBL" id="MCV3273854.1"/>
    </source>
</evidence>
<gene>
    <name evidence="11" type="ORF">MUB52_20660</name>
</gene>
<feature type="transmembrane region" description="Helical" evidence="9">
    <location>
        <begin position="135"/>
        <end position="156"/>
    </location>
</feature>
<keyword evidence="8 9" id="KW-0472">Membrane</keyword>
<feature type="transmembrane region" description="Helical" evidence="9">
    <location>
        <begin position="42"/>
        <end position="61"/>
    </location>
</feature>
<evidence type="ECO:0000313" key="12">
    <source>
        <dbReference type="Proteomes" id="UP001208690"/>
    </source>
</evidence>
<dbReference type="InterPro" id="IPR020846">
    <property type="entry name" value="MFS_dom"/>
</dbReference>
<feature type="transmembrane region" description="Helical" evidence="9">
    <location>
        <begin position="307"/>
        <end position="324"/>
    </location>
</feature>
<feature type="transmembrane region" description="Helical" evidence="9">
    <location>
        <begin position="245"/>
        <end position="267"/>
    </location>
</feature>
<sequence>MVRSHLLPFLSLLFVGTLCGSMIVPYMGFFIVDGLGREPWTISLYAGCVAVLAVAINRVFAKWMDDGARPFPLIGIAAAGCLVAAAALTFAPAFWTVMTFGVLGFSASASAMATMFSLGGIIAGQLDIARTSFNAYMRATTSTAWMVGPAASFLVADRFGHEAVFAFATVMALIWLSLWWWVAPRDAALNPRPAPQPGAAHQVGRIGLWIAVVFVFCLSVAHFLTFTALPLFFVQEVGLPGYAPGHAFSIKTFVEVLAILLTPLLIARIGIRRLLLATAVLAVLAIQYLASIQSYGQMLLGAALEGFYYGLFSTLGISFVQSFAEDRPAYATAMYWNTLMVTGLLGGPAAGLIAQLYDFRTAILVASGVALLSVIILGLGARHPQVRASSAS</sequence>
<comment type="subcellular location">
    <subcellularLocation>
        <location evidence="1">Cell membrane</location>
        <topology evidence="1">Multi-pass membrane protein</topology>
    </subcellularLocation>
</comment>
<dbReference type="Pfam" id="PF07690">
    <property type="entry name" value="MFS_1"/>
    <property type="match status" value="1"/>
</dbReference>
<dbReference type="Proteomes" id="UP001208690">
    <property type="component" value="Unassembled WGS sequence"/>
</dbReference>
<comment type="caution">
    <text evidence="11">The sequence shown here is derived from an EMBL/GenBank/DDBJ whole genome shotgun (WGS) entry which is preliminary data.</text>
</comment>
<dbReference type="InterPro" id="IPR036259">
    <property type="entry name" value="MFS_trans_sf"/>
</dbReference>
<feature type="transmembrane region" description="Helical" evidence="9">
    <location>
        <begin position="206"/>
        <end position="233"/>
    </location>
</feature>
<evidence type="ECO:0000256" key="6">
    <source>
        <dbReference type="ARBA" id="ARBA00022692"/>
    </source>
</evidence>
<accession>A0ABT3BL61</accession>
<feature type="transmembrane region" description="Helical" evidence="9">
    <location>
        <begin position="162"/>
        <end position="182"/>
    </location>
</feature>
<feature type="domain" description="Major facilitator superfamily (MFS) profile" evidence="10">
    <location>
        <begin position="208"/>
        <end position="392"/>
    </location>
</feature>
<evidence type="ECO:0000256" key="8">
    <source>
        <dbReference type="ARBA" id="ARBA00023136"/>
    </source>
</evidence>
<keyword evidence="3" id="KW-0813">Transport</keyword>
<evidence type="ECO:0000256" key="4">
    <source>
        <dbReference type="ARBA" id="ARBA00022475"/>
    </source>
</evidence>
<keyword evidence="5" id="KW-0762">Sugar transport</keyword>